<dbReference type="RefSeq" id="WP_143869754.1">
    <property type="nucleotide sequence ID" value="NZ_CP041660.1"/>
</dbReference>
<reference evidence="4 5" key="1">
    <citation type="submission" date="2024-06" db="EMBL/GenBank/DDBJ databases">
        <authorList>
            <person name="Chen R.Y."/>
        </authorList>
    </citation>
    <scope>NUCLEOTIDE SEQUENCE [LARGE SCALE GENOMIC DNA]</scope>
    <source>
        <strain evidence="4 5">D2</strain>
    </source>
</reference>
<feature type="chain" id="PRO_5046003476" evidence="3">
    <location>
        <begin position="21"/>
        <end position="123"/>
    </location>
</feature>
<sequence length="123" mass="14173">MKNTILVTALFAALSLTACSKPEPLHDSMESMEDSYKSLKKAETLEDKKQLVADFEKYLLIAKEQKVRPEDQKTFDEGIEKLSQEVQALKLQLEQGNIENIKPQLKRLHDLEEEYHELLGVEE</sequence>
<comment type="similarity">
    <text evidence="1">Belongs to the cytochrome b562 family.</text>
</comment>
<dbReference type="Proteomes" id="UP001467690">
    <property type="component" value="Unassembled WGS sequence"/>
</dbReference>
<organism evidence="4 5">
    <name type="scientific">Catenovulum sediminis</name>
    <dbReference type="NCBI Taxonomy" id="1740262"/>
    <lineage>
        <taxon>Bacteria</taxon>
        <taxon>Pseudomonadati</taxon>
        <taxon>Pseudomonadota</taxon>
        <taxon>Gammaproteobacteria</taxon>
        <taxon>Alteromonadales</taxon>
        <taxon>Alteromonadaceae</taxon>
        <taxon>Catenovulum</taxon>
    </lineage>
</organism>
<dbReference type="Gene3D" id="1.20.120.10">
    <property type="entry name" value="Cytochrome c/b562"/>
    <property type="match status" value="1"/>
</dbReference>
<comment type="caution">
    <text evidence="4">The sequence shown here is derived from an EMBL/GenBank/DDBJ whole genome shotgun (WGS) entry which is preliminary data.</text>
</comment>
<keyword evidence="5" id="KW-1185">Reference proteome</keyword>
<dbReference type="InterPro" id="IPR009155">
    <property type="entry name" value="Cyt_b562"/>
</dbReference>
<keyword evidence="2 3" id="KW-0732">Signal</keyword>
<dbReference type="EMBL" id="JBELOE010000197">
    <property type="protein sequence ID" value="MER2492097.1"/>
    <property type="molecule type" value="Genomic_DNA"/>
</dbReference>
<evidence type="ECO:0000256" key="1">
    <source>
        <dbReference type="ARBA" id="ARBA00005523"/>
    </source>
</evidence>
<protein>
    <submittedName>
        <fullName evidence="4">Cytochrome b562</fullName>
    </submittedName>
</protein>
<accession>A0ABV1RHH6</accession>
<dbReference type="SUPFAM" id="SSF47175">
    <property type="entry name" value="Cytochromes"/>
    <property type="match status" value="1"/>
</dbReference>
<evidence type="ECO:0000256" key="3">
    <source>
        <dbReference type="SAM" id="SignalP"/>
    </source>
</evidence>
<evidence type="ECO:0000256" key="2">
    <source>
        <dbReference type="ARBA" id="ARBA00022729"/>
    </source>
</evidence>
<dbReference type="PROSITE" id="PS51257">
    <property type="entry name" value="PROKAR_LIPOPROTEIN"/>
    <property type="match status" value="1"/>
</dbReference>
<evidence type="ECO:0000313" key="5">
    <source>
        <dbReference type="Proteomes" id="UP001467690"/>
    </source>
</evidence>
<dbReference type="InterPro" id="IPR010980">
    <property type="entry name" value="Cyt_c/b562"/>
</dbReference>
<feature type="signal peptide" evidence="3">
    <location>
        <begin position="1"/>
        <end position="20"/>
    </location>
</feature>
<name>A0ABV1RHH6_9ALTE</name>
<dbReference type="Pfam" id="PF07361">
    <property type="entry name" value="Cytochrom_B562"/>
    <property type="match status" value="1"/>
</dbReference>
<gene>
    <name evidence="4" type="ORF">ABS311_09400</name>
</gene>
<evidence type="ECO:0000313" key="4">
    <source>
        <dbReference type="EMBL" id="MER2492097.1"/>
    </source>
</evidence>
<proteinExistence type="inferred from homology"/>